<evidence type="ECO:0000259" key="3">
    <source>
        <dbReference type="Pfam" id="PF09976"/>
    </source>
</evidence>
<dbReference type="InterPro" id="IPR018704">
    <property type="entry name" value="SecYEG/CpoB_TPR"/>
</dbReference>
<feature type="repeat" description="TPR" evidence="2">
    <location>
        <begin position="188"/>
        <end position="221"/>
    </location>
</feature>
<keyword evidence="1" id="KW-0131">Cell cycle</keyword>
<evidence type="ECO:0000313" key="6">
    <source>
        <dbReference type="Proteomes" id="UP000242258"/>
    </source>
</evidence>
<dbReference type="EMBL" id="MKEK01000001">
    <property type="protein sequence ID" value="OEY70428.1"/>
    <property type="molecule type" value="Genomic_DNA"/>
</dbReference>
<dbReference type="InterPro" id="IPR034706">
    <property type="entry name" value="CpoB"/>
</dbReference>
<dbReference type="SUPFAM" id="SSF48452">
    <property type="entry name" value="TPR-like"/>
    <property type="match status" value="1"/>
</dbReference>
<comment type="similarity">
    <text evidence="1">Belongs to the CpoB family.</text>
</comment>
<dbReference type="Gene3D" id="1.20.5.110">
    <property type="match status" value="1"/>
</dbReference>
<reference evidence="6" key="1">
    <citation type="submission" date="2016-09" db="EMBL/GenBank/DDBJ databases">
        <authorList>
            <person name="Wan X."/>
            <person name="Hou S."/>
        </authorList>
    </citation>
    <scope>NUCLEOTIDE SEQUENCE [LARGE SCALE GENOMIC DNA]</scope>
    <source>
        <strain evidence="6">KH87</strain>
    </source>
</reference>
<dbReference type="HAMAP" id="MF_02066">
    <property type="entry name" value="CpoB"/>
    <property type="match status" value="1"/>
</dbReference>
<feature type="domain" description="Ancillary SecYEG translocon subunit/Cell division coordinator CpoB TPR" evidence="3">
    <location>
        <begin position="161"/>
        <end position="250"/>
    </location>
</feature>
<dbReference type="GO" id="GO:0043093">
    <property type="term" value="P:FtsZ-dependent cytokinesis"/>
    <property type="evidence" value="ECO:0007669"/>
    <property type="project" value="UniProtKB-UniRule"/>
</dbReference>
<evidence type="ECO:0000259" key="4">
    <source>
        <dbReference type="Pfam" id="PF16331"/>
    </source>
</evidence>
<keyword evidence="1" id="KW-0574">Periplasm</keyword>
<evidence type="ECO:0000256" key="1">
    <source>
        <dbReference type="HAMAP-Rule" id="MF_02066"/>
    </source>
</evidence>
<proteinExistence type="inferred from homology"/>
<dbReference type="PROSITE" id="PS50005">
    <property type="entry name" value="TPR"/>
    <property type="match status" value="1"/>
</dbReference>
<dbReference type="NCBIfam" id="TIGR02795">
    <property type="entry name" value="tol_pal_ybgF"/>
    <property type="match status" value="1"/>
</dbReference>
<comment type="caution">
    <text evidence="5">The sequence shown here is derived from an EMBL/GenBank/DDBJ whole genome shotgun (WGS) entry which is preliminary data.</text>
</comment>
<evidence type="ECO:0000256" key="2">
    <source>
        <dbReference type="PROSITE-ProRule" id="PRU00339"/>
    </source>
</evidence>
<dbReference type="RefSeq" id="WP_070049982.1">
    <property type="nucleotide sequence ID" value="NZ_CBCSDO010000009.1"/>
</dbReference>
<accession>A0A1E7Q8R4</accession>
<protein>
    <recommendedName>
        <fullName evidence="1">Cell division coordinator CpoB</fullName>
    </recommendedName>
</protein>
<keyword evidence="1" id="KW-0732">Signal</keyword>
<gene>
    <name evidence="1" type="primary">cpoB</name>
    <name evidence="5" type="ORF">BI198_13260</name>
</gene>
<organism evidence="5 6">
    <name type="scientific">Rheinheimera salexigens</name>
    <dbReference type="NCBI Taxonomy" id="1628148"/>
    <lineage>
        <taxon>Bacteria</taxon>
        <taxon>Pseudomonadati</taxon>
        <taxon>Pseudomonadota</taxon>
        <taxon>Gammaproteobacteria</taxon>
        <taxon>Chromatiales</taxon>
        <taxon>Chromatiaceae</taxon>
        <taxon>Rheinheimera</taxon>
    </lineage>
</organism>
<comment type="subcellular location">
    <subcellularLocation>
        <location evidence="1">Periplasm</location>
    </subcellularLocation>
</comment>
<dbReference type="Pfam" id="PF16331">
    <property type="entry name" value="TolA_bind_tri"/>
    <property type="match status" value="1"/>
</dbReference>
<dbReference type="STRING" id="1628148.BI198_13260"/>
<feature type="signal peptide" evidence="1">
    <location>
        <begin position="1"/>
        <end position="20"/>
    </location>
</feature>
<sequence length="272" mass="30377" precursor="true">MKAKYTLLAALVLAHASANANPAPVTDINLNRSADANANSSANIYAAAQSAPSGSLEQRLAMLERIVEARSNGQIRMQQQLQVLLDEVSELRGVTETHAYKLEEILQRQRDLYQEIDRRVSEVQQAGANSGYTAPEPQVAETAYSTNISENQDYDKAVNMVLKDRRYDEAIPEFERFIRTYPNSTYAANAHFWLGQLLFNKNELAKAKTQFERVVNTYPDSTKVADALLKLGQVAERENNKAAALKYYQQLVSKFKSGTTAKLAQDRISALQ</sequence>
<dbReference type="GO" id="GO:0030288">
    <property type="term" value="C:outer membrane-bounded periplasmic space"/>
    <property type="evidence" value="ECO:0007669"/>
    <property type="project" value="UniProtKB-UniRule"/>
</dbReference>
<dbReference type="Proteomes" id="UP000242258">
    <property type="component" value="Unassembled WGS sequence"/>
</dbReference>
<comment type="function">
    <text evidence="1">Mediates coordination of peptidoglycan synthesis and outer membrane constriction during cell division.</text>
</comment>
<dbReference type="InterPro" id="IPR019734">
    <property type="entry name" value="TPR_rpt"/>
</dbReference>
<feature type="domain" description="YbgF trimerisation" evidence="4">
    <location>
        <begin position="55"/>
        <end position="129"/>
    </location>
</feature>
<evidence type="ECO:0000313" key="5">
    <source>
        <dbReference type="EMBL" id="OEY70428.1"/>
    </source>
</evidence>
<dbReference type="SMART" id="SM00028">
    <property type="entry name" value="TPR"/>
    <property type="match status" value="2"/>
</dbReference>
<dbReference type="InterPro" id="IPR032519">
    <property type="entry name" value="YbgF_tri"/>
</dbReference>
<dbReference type="Gene3D" id="1.25.40.10">
    <property type="entry name" value="Tetratricopeptide repeat domain"/>
    <property type="match status" value="1"/>
</dbReference>
<dbReference type="InterPro" id="IPR011990">
    <property type="entry name" value="TPR-like_helical_dom_sf"/>
</dbReference>
<keyword evidence="2" id="KW-0802">TPR repeat</keyword>
<dbReference type="AlphaFoldDB" id="A0A1E7Q8R4"/>
<feature type="chain" id="PRO_5009987451" description="Cell division coordinator CpoB" evidence="1">
    <location>
        <begin position="21"/>
        <end position="272"/>
    </location>
</feature>
<keyword evidence="6" id="KW-1185">Reference proteome</keyword>
<dbReference type="OrthoDB" id="9768142at2"/>
<name>A0A1E7Q8R4_9GAMM</name>
<dbReference type="Pfam" id="PF09976">
    <property type="entry name" value="TPR_21"/>
    <property type="match status" value="1"/>
</dbReference>
<dbReference type="GO" id="GO:0070206">
    <property type="term" value="P:protein trimerization"/>
    <property type="evidence" value="ECO:0007669"/>
    <property type="project" value="InterPro"/>
</dbReference>
<dbReference type="InterPro" id="IPR014162">
    <property type="entry name" value="CpoB_C"/>
</dbReference>
<keyword evidence="1" id="KW-0132">Cell division</keyword>